<name>A0A934QDL6_9MICO</name>
<feature type="domain" description="Putative oxidoreductase/dehydrogenase Rossmann-like" evidence="1">
    <location>
        <begin position="4"/>
        <end position="129"/>
    </location>
</feature>
<keyword evidence="4" id="KW-1185">Reference proteome</keyword>
<dbReference type="RefSeq" id="WP_200132892.1">
    <property type="nucleotide sequence ID" value="NZ_JAEHOI010000011.1"/>
</dbReference>
<dbReference type="InterPro" id="IPR019665">
    <property type="entry name" value="OxRdtase/DH_put_Rossmann_dom"/>
</dbReference>
<dbReference type="Pfam" id="PF10727">
    <property type="entry name" value="Rossmann-like"/>
    <property type="match status" value="1"/>
</dbReference>
<organism evidence="3 4">
    <name type="scientific">Leucobacter edaphi</name>
    <dbReference type="NCBI Taxonomy" id="2796472"/>
    <lineage>
        <taxon>Bacteria</taxon>
        <taxon>Bacillati</taxon>
        <taxon>Actinomycetota</taxon>
        <taxon>Actinomycetes</taxon>
        <taxon>Micrococcales</taxon>
        <taxon>Microbacteriaceae</taxon>
        <taxon>Leucobacter</taxon>
    </lineage>
</organism>
<dbReference type="Pfam" id="PF10728">
    <property type="entry name" value="DUF2520"/>
    <property type="match status" value="1"/>
</dbReference>
<evidence type="ECO:0000259" key="2">
    <source>
        <dbReference type="Pfam" id="PF10728"/>
    </source>
</evidence>
<evidence type="ECO:0000259" key="1">
    <source>
        <dbReference type="Pfam" id="PF10727"/>
    </source>
</evidence>
<dbReference type="InterPro" id="IPR018931">
    <property type="entry name" value="DUF2520"/>
</dbReference>
<dbReference type="AlphaFoldDB" id="A0A934QDL6"/>
<evidence type="ECO:0000313" key="3">
    <source>
        <dbReference type="EMBL" id="MBK0422696.1"/>
    </source>
</evidence>
<feature type="domain" description="DUF2520" evidence="2">
    <location>
        <begin position="147"/>
        <end position="226"/>
    </location>
</feature>
<dbReference type="Proteomes" id="UP000618733">
    <property type="component" value="Unassembled WGS sequence"/>
</dbReference>
<proteinExistence type="predicted"/>
<sequence length="249" mass="24806">MTPADSGAAASRLGVGVIGAGRVGPVLARALAGAGHAVVAISAIGEESRERAEAMLPGVPILEPEEVVRRAELVLMAVPGDQLPGLVSGLAKLGAWQPGQLAIHTAPEHGIGVFAPALAAGVIPLALHPAIVFTGTSLDLARLSGATIAVTAPAPVLPIGQALAVEMGAEPEIVSEADRPAYAEAVAAATEFSRAVVRQGVEALGAIGVDRPDRLIGGIVRAAIDEELLASRGGGETDGFEPPSGALPL</sequence>
<dbReference type="PANTHER" id="PTHR40459:SF1">
    <property type="entry name" value="CONSERVED HYPOTHETICAL ALANINE AND LEUCINE RICH PROTEIN"/>
    <property type="match status" value="1"/>
</dbReference>
<comment type="caution">
    <text evidence="3">The sequence shown here is derived from an EMBL/GenBank/DDBJ whole genome shotgun (WGS) entry which is preliminary data.</text>
</comment>
<dbReference type="InterPro" id="IPR036291">
    <property type="entry name" value="NAD(P)-bd_dom_sf"/>
</dbReference>
<dbReference type="PANTHER" id="PTHR40459">
    <property type="entry name" value="CONSERVED HYPOTHETICAL ALANINE AND LEUCINE RICH PROTEIN"/>
    <property type="match status" value="1"/>
</dbReference>
<evidence type="ECO:0000313" key="4">
    <source>
        <dbReference type="Proteomes" id="UP000618733"/>
    </source>
</evidence>
<reference evidence="3" key="1">
    <citation type="submission" date="2020-12" db="EMBL/GenBank/DDBJ databases">
        <title>Leucobacter sp. CAS2, isolated from Chromium sludge.</title>
        <authorList>
            <person name="Xu Z."/>
        </authorList>
    </citation>
    <scope>NUCLEOTIDE SEQUENCE</scope>
    <source>
        <strain evidence="3">CSA2</strain>
    </source>
</reference>
<accession>A0A934QDL6</accession>
<gene>
    <name evidence="3" type="ORF">JD292_11495</name>
</gene>
<dbReference type="Gene3D" id="3.40.50.720">
    <property type="entry name" value="NAD(P)-binding Rossmann-like Domain"/>
    <property type="match status" value="1"/>
</dbReference>
<dbReference type="EMBL" id="JAEHOI010000011">
    <property type="protein sequence ID" value="MBK0422696.1"/>
    <property type="molecule type" value="Genomic_DNA"/>
</dbReference>
<protein>
    <submittedName>
        <fullName evidence="3">DUF2520 domain-containing protein</fullName>
    </submittedName>
</protein>
<dbReference type="SUPFAM" id="SSF51735">
    <property type="entry name" value="NAD(P)-binding Rossmann-fold domains"/>
    <property type="match status" value="1"/>
</dbReference>